<dbReference type="NCBIfam" id="NF047798">
    <property type="entry name" value="leader_Chryseo"/>
    <property type="match status" value="1"/>
</dbReference>
<dbReference type="InterPro" id="IPR058074">
    <property type="entry name" value="Bacteriocin-like"/>
</dbReference>
<dbReference type="InterPro" id="IPR010133">
    <property type="entry name" value="Bacteriocin_signal_seq"/>
</dbReference>
<gene>
    <name evidence="1" type="ORF">SAMN05421866_0123</name>
</gene>
<dbReference type="STRING" id="421058.SAMN05421866_0123"/>
<evidence type="ECO:0000313" key="2">
    <source>
        <dbReference type="Proteomes" id="UP000184047"/>
    </source>
</evidence>
<dbReference type="Proteomes" id="UP000184047">
    <property type="component" value="Unassembled WGS sequence"/>
</dbReference>
<sequence length="44" mass="5036">MKNLKKLNKNELKTVYGGSPKIYCVFCERLNRTVCSEAQISQCP</sequence>
<reference evidence="2" key="1">
    <citation type="submission" date="2016-11" db="EMBL/GenBank/DDBJ databases">
        <authorList>
            <person name="Varghese N."/>
            <person name="Submissions S."/>
        </authorList>
    </citation>
    <scope>NUCLEOTIDE SEQUENCE [LARGE SCALE GENOMIC DNA]</scope>
    <source>
        <strain evidence="2">DSM 19055</strain>
    </source>
</reference>
<accession>A0A1M5J330</accession>
<dbReference type="EMBL" id="FQWT01000001">
    <property type="protein sequence ID" value="SHG34590.1"/>
    <property type="molecule type" value="Genomic_DNA"/>
</dbReference>
<dbReference type="NCBIfam" id="TIGR01847">
    <property type="entry name" value="bacteriocin_sig"/>
    <property type="match status" value="1"/>
</dbReference>
<dbReference type="AlphaFoldDB" id="A0A1M5J330"/>
<proteinExistence type="predicted"/>
<name>A0A1M5J330_9FLAO</name>
<dbReference type="RefSeq" id="WP_073059419.1">
    <property type="nucleotide sequence ID" value="NZ_FQWT01000001.1"/>
</dbReference>
<organism evidence="1 2">
    <name type="scientific">Chryseobacterium oranimense</name>
    <dbReference type="NCBI Taxonomy" id="421058"/>
    <lineage>
        <taxon>Bacteria</taxon>
        <taxon>Pseudomonadati</taxon>
        <taxon>Bacteroidota</taxon>
        <taxon>Flavobacteriia</taxon>
        <taxon>Flavobacteriales</taxon>
        <taxon>Weeksellaceae</taxon>
        <taxon>Chryseobacterium group</taxon>
        <taxon>Chryseobacterium</taxon>
    </lineage>
</organism>
<dbReference type="OrthoDB" id="1274342at2"/>
<protein>
    <submittedName>
        <fullName evidence="1">Bacteriocin-type signal sequence-containing protein</fullName>
    </submittedName>
</protein>
<keyword evidence="2" id="KW-1185">Reference proteome</keyword>
<evidence type="ECO:0000313" key="1">
    <source>
        <dbReference type="EMBL" id="SHG34590.1"/>
    </source>
</evidence>